<dbReference type="Pfam" id="PF01422">
    <property type="entry name" value="zf-NF-X1"/>
    <property type="match status" value="11"/>
</dbReference>
<name>A0AA35XN51_GEOBA</name>
<sequence>MDGEVLKAAMTSAGGSCLVCLSSIKRTDAVWSCSQCYCLFHLQCIQQWARDGERQLSLLSPELFPGQEVLWSCPKCRLEHPMNLFPKTYFCFCGKHTDPPVDLWLLPHTCGEICGKPLQPECGHSCVSLCHPGPCPPCPKTLNVSCHCGRSPAMVKRCGVRGWMCGRVCGRELDCGLHSCEQRCHDGQCGECGEMIEQSCVCGRESKQLGCTAPPWQCSQVCGELLSCGCHSCQRVCHSGPCGGCPRSGTRTCPCGKTEHDIPCTEEVATCKDTCGKDLLCSQHKCMRPCHYGPCGQCLQMAVRGCRCGKKEKQVTCSSEYLCEAKCSRMRQCGRHQCRRKCCDGRCLPCEQVCGRTLGCRNHKCAAPCHVGRCYPCILTAEVSCACKTTTGVVPCGLRKTTKPPRCRQPCRKPPACHHTEGSPHNCHFGVCPPCKLVCGKIFSCGHSCLAPCHSLPTTPTVRPPGVAPWVKIEPVVTPCPPCSTLLTKACKGEHEISEQSCSSLRDYSCGRKCGRRLKCGNHTCQRGCHEVINPPDSTVAGEDCLECNRGCEVPRPPGCTHPCPRPCHTGPCEVCRVLVKVRCHCDTMNLFVECCVCLLFSKWTAASEEEKIELSTCTSQCTKQLPCGHRCPLGCHHGNCPPPETCQRKVTLRCSCRRLKKEVKCNERDTKAPACDGECRRLIAEKEEEKKREEEERRRREEREKAEEEAALARQLQPRRRRRRPRREEEEEEEEQGFLRRHCRLVVVGGAVGVVSVTVALLGYSLAG</sequence>
<evidence type="ECO:0000259" key="9">
    <source>
        <dbReference type="PROSITE" id="PS50089"/>
    </source>
</evidence>
<evidence type="ECO:0000256" key="7">
    <source>
        <dbReference type="SAM" id="MobiDB-lite"/>
    </source>
</evidence>
<evidence type="ECO:0000256" key="5">
    <source>
        <dbReference type="ARBA" id="ARBA00022833"/>
    </source>
</evidence>
<dbReference type="SMART" id="SM00438">
    <property type="entry name" value="ZnF_NFX"/>
    <property type="match status" value="11"/>
</dbReference>
<dbReference type="Proteomes" id="UP001174909">
    <property type="component" value="Unassembled WGS sequence"/>
</dbReference>
<dbReference type="PANTHER" id="PTHR12360:SF1">
    <property type="entry name" value="NF-X1-TYPE ZINC FINGER PROTEIN NFXL1"/>
    <property type="match status" value="1"/>
</dbReference>
<dbReference type="InterPro" id="IPR034078">
    <property type="entry name" value="NFX1_fam"/>
</dbReference>
<proteinExistence type="inferred from homology"/>
<dbReference type="PROSITE" id="PS01359">
    <property type="entry name" value="ZF_PHD_1"/>
    <property type="match status" value="1"/>
</dbReference>
<evidence type="ECO:0000256" key="6">
    <source>
        <dbReference type="PROSITE-ProRule" id="PRU00175"/>
    </source>
</evidence>
<dbReference type="CDD" id="cd16697">
    <property type="entry name" value="RING-CH-C4HC3_NFXL1"/>
    <property type="match status" value="1"/>
</dbReference>
<evidence type="ECO:0000256" key="4">
    <source>
        <dbReference type="ARBA" id="ARBA00022771"/>
    </source>
</evidence>
<keyword evidence="11" id="KW-1185">Reference proteome</keyword>
<evidence type="ECO:0000256" key="3">
    <source>
        <dbReference type="ARBA" id="ARBA00022737"/>
    </source>
</evidence>
<feature type="compositionally biased region" description="Basic and acidic residues" evidence="7">
    <location>
        <begin position="691"/>
        <end position="709"/>
    </location>
</feature>
<dbReference type="InterPro" id="IPR000967">
    <property type="entry name" value="Znf_NFX1"/>
</dbReference>
<dbReference type="GO" id="GO:0005634">
    <property type="term" value="C:nucleus"/>
    <property type="evidence" value="ECO:0007669"/>
    <property type="project" value="InterPro"/>
</dbReference>
<evidence type="ECO:0000256" key="8">
    <source>
        <dbReference type="SAM" id="Phobius"/>
    </source>
</evidence>
<dbReference type="AlphaFoldDB" id="A0AA35XN51"/>
<dbReference type="InterPro" id="IPR001841">
    <property type="entry name" value="Znf_RING"/>
</dbReference>
<accession>A0AA35XN51</accession>
<dbReference type="InterPro" id="IPR019786">
    <property type="entry name" value="Zinc_finger_PHD-type_CS"/>
</dbReference>
<keyword evidence="5" id="KW-0862">Zinc</keyword>
<evidence type="ECO:0000256" key="1">
    <source>
        <dbReference type="ARBA" id="ARBA00007269"/>
    </source>
</evidence>
<evidence type="ECO:0000313" key="10">
    <source>
        <dbReference type="EMBL" id="CAI8057867.1"/>
    </source>
</evidence>
<dbReference type="PROSITE" id="PS50089">
    <property type="entry name" value="ZF_RING_2"/>
    <property type="match status" value="1"/>
</dbReference>
<comment type="similarity">
    <text evidence="1">Belongs to the NFX1 family.</text>
</comment>
<keyword evidence="3" id="KW-0677">Repeat</keyword>
<keyword evidence="8" id="KW-0472">Membrane</keyword>
<dbReference type="PANTHER" id="PTHR12360">
    <property type="entry name" value="NUCLEAR TRANSCRIPTION FACTOR, X-BOX BINDING 1 NFX1"/>
    <property type="match status" value="1"/>
</dbReference>
<reference evidence="10" key="1">
    <citation type="submission" date="2023-03" db="EMBL/GenBank/DDBJ databases">
        <authorList>
            <person name="Steffen K."/>
            <person name="Cardenas P."/>
        </authorList>
    </citation>
    <scope>NUCLEOTIDE SEQUENCE</scope>
</reference>
<evidence type="ECO:0000313" key="11">
    <source>
        <dbReference type="Proteomes" id="UP001174909"/>
    </source>
</evidence>
<comment type="caution">
    <text evidence="10">The sequence shown here is derived from an EMBL/GenBank/DDBJ whole genome shotgun (WGS) entry which is preliminary data.</text>
</comment>
<dbReference type="GO" id="GO:0008270">
    <property type="term" value="F:zinc ion binding"/>
    <property type="evidence" value="ECO:0007669"/>
    <property type="project" value="UniProtKB-KW"/>
</dbReference>
<dbReference type="GO" id="GO:0000977">
    <property type="term" value="F:RNA polymerase II transcription regulatory region sequence-specific DNA binding"/>
    <property type="evidence" value="ECO:0007669"/>
    <property type="project" value="TreeGrafter"/>
</dbReference>
<dbReference type="EMBL" id="CASHTH010004480">
    <property type="protein sequence ID" value="CAI8057867.1"/>
    <property type="molecule type" value="Genomic_DNA"/>
</dbReference>
<dbReference type="GO" id="GO:0000981">
    <property type="term" value="F:DNA-binding transcription factor activity, RNA polymerase II-specific"/>
    <property type="evidence" value="ECO:0007669"/>
    <property type="project" value="TreeGrafter"/>
</dbReference>
<protein>
    <submittedName>
        <fullName evidence="10">NF-X1-type zinc finger protein NFXL1</fullName>
    </submittedName>
</protein>
<keyword evidence="8" id="KW-0812">Transmembrane</keyword>
<keyword evidence="8" id="KW-1133">Transmembrane helix</keyword>
<feature type="domain" description="RING-type" evidence="9">
    <location>
        <begin position="17"/>
        <end position="77"/>
    </location>
</feature>
<feature type="region of interest" description="Disordered" evidence="7">
    <location>
        <begin position="691"/>
        <end position="735"/>
    </location>
</feature>
<keyword evidence="2" id="KW-0479">Metal-binding</keyword>
<dbReference type="CDD" id="cd06008">
    <property type="entry name" value="NF-X1-zinc-finger"/>
    <property type="match status" value="4"/>
</dbReference>
<keyword evidence="4 6" id="KW-0863">Zinc-finger</keyword>
<feature type="transmembrane region" description="Helical" evidence="8">
    <location>
        <begin position="746"/>
        <end position="768"/>
    </location>
</feature>
<evidence type="ECO:0000256" key="2">
    <source>
        <dbReference type="ARBA" id="ARBA00022723"/>
    </source>
</evidence>
<gene>
    <name evidence="10" type="ORF">GBAR_LOCUS31503</name>
</gene>
<organism evidence="10 11">
    <name type="scientific">Geodia barretti</name>
    <name type="common">Barrett's horny sponge</name>
    <dbReference type="NCBI Taxonomy" id="519541"/>
    <lineage>
        <taxon>Eukaryota</taxon>
        <taxon>Metazoa</taxon>
        <taxon>Porifera</taxon>
        <taxon>Demospongiae</taxon>
        <taxon>Heteroscleromorpha</taxon>
        <taxon>Tetractinellida</taxon>
        <taxon>Astrophorina</taxon>
        <taxon>Geodiidae</taxon>
        <taxon>Geodia</taxon>
    </lineage>
</organism>